<dbReference type="Proteomes" id="UP000590647">
    <property type="component" value="Unassembled WGS sequence"/>
</dbReference>
<feature type="compositionally biased region" description="Basic and acidic residues" evidence="1">
    <location>
        <begin position="22"/>
        <end position="34"/>
    </location>
</feature>
<evidence type="ECO:0000256" key="1">
    <source>
        <dbReference type="SAM" id="MobiDB-lite"/>
    </source>
</evidence>
<organism evidence="2 3">
    <name type="scientific">Streptomyces caelestis</name>
    <dbReference type="NCBI Taxonomy" id="36816"/>
    <lineage>
        <taxon>Bacteria</taxon>
        <taxon>Bacillati</taxon>
        <taxon>Actinomycetota</taxon>
        <taxon>Actinomycetes</taxon>
        <taxon>Kitasatosporales</taxon>
        <taxon>Streptomycetaceae</taxon>
        <taxon>Streptomyces</taxon>
    </lineage>
</organism>
<name>A0A7W9H6B4_9ACTN</name>
<protein>
    <submittedName>
        <fullName evidence="2">Uncharacterized protein</fullName>
    </submittedName>
</protein>
<sequence>MHRPPGRTGRTPHGPSGPGDRPPVRRSTDPRTGPEEDLWVIRTAHFSPPPPAAAVFRMEAGRSCPRPRTPRPSSRFSGFATAPAPVPAAERMLRLHDTSAEPTGFVAGARERAAAQCRQTGKSFDKAVVKAVTAGPPRVHVHLPMHLHMNRAMIRVS</sequence>
<keyword evidence="3" id="KW-1185">Reference proteome</keyword>
<feature type="compositionally biased region" description="Low complexity" evidence="1">
    <location>
        <begin position="62"/>
        <end position="77"/>
    </location>
</feature>
<feature type="region of interest" description="Disordered" evidence="1">
    <location>
        <begin position="1"/>
        <end position="38"/>
    </location>
</feature>
<gene>
    <name evidence="2" type="ORF">HDA41_004512</name>
</gene>
<evidence type="ECO:0000313" key="2">
    <source>
        <dbReference type="EMBL" id="MBB5796548.1"/>
    </source>
</evidence>
<dbReference type="EMBL" id="JACHNE010000001">
    <property type="protein sequence ID" value="MBB5796548.1"/>
    <property type="molecule type" value="Genomic_DNA"/>
</dbReference>
<feature type="region of interest" description="Disordered" evidence="1">
    <location>
        <begin position="61"/>
        <end position="83"/>
    </location>
</feature>
<accession>A0A7W9H6B4</accession>
<proteinExistence type="predicted"/>
<feature type="compositionally biased region" description="Low complexity" evidence="1">
    <location>
        <begin position="1"/>
        <end position="14"/>
    </location>
</feature>
<dbReference type="AlphaFoldDB" id="A0A7W9H6B4"/>
<comment type="caution">
    <text evidence="2">The sequence shown here is derived from an EMBL/GenBank/DDBJ whole genome shotgun (WGS) entry which is preliminary data.</text>
</comment>
<reference evidence="2 3" key="1">
    <citation type="submission" date="2020-08" db="EMBL/GenBank/DDBJ databases">
        <title>Sequencing the genomes of 1000 actinobacteria strains.</title>
        <authorList>
            <person name="Klenk H.-P."/>
        </authorList>
    </citation>
    <scope>NUCLEOTIDE SEQUENCE [LARGE SCALE GENOMIC DNA]</scope>
    <source>
        <strain evidence="2 3">DSM 40084</strain>
    </source>
</reference>
<evidence type="ECO:0000313" key="3">
    <source>
        <dbReference type="Proteomes" id="UP000590647"/>
    </source>
</evidence>